<sequence>MSYFGTDGIRGKFGELPITPEFALKLGFAAGKVLKNYSKKSKPIVVLGKDTRLSGYILEAALQAGLNAAGVYVHLLGPLPTPAIAHLTRALHASLGIVISASHNPYFDNGIKFFSGEGKKLPDEIQEAINKELENDIFIEDTANLGKSVRVKDANGRYIEFCKSTFPYHLDLNDLTIVVDCANGAAYNVGPAVYRELGAKVIAIHNEPNGLNINEGCGSTHPESLQKAVVAHKADLGIAFDGDADRVILVDKNGKQVTGDHILYILATQAKNKPTGIVGTVMSNMALEIALNKANVELHRAKVGDRYVLQGLEDNKWAIGGEPSGHILTLDKSTTGDAIIASLQVLTVMVEQQKALHELVEGFTLLPNVLVNVRLTQMFDPYSVPALVSEFDKVEETLKGRGRILIRKSGTEPVIRVMVEGEDLEEVTALANHLADAVRANAA</sequence>
<dbReference type="EC" id="5.4.2.10" evidence="6 8"/>
<feature type="binding site" evidence="6">
    <location>
        <position position="241"/>
    </location>
    <ligand>
        <name>Mg(2+)</name>
        <dbReference type="ChEBI" id="CHEBI:18420"/>
    </ligand>
</feature>
<dbReference type="Gene3D" id="3.30.310.50">
    <property type="entry name" value="Alpha-D-phosphohexomutase, C-terminal domain"/>
    <property type="match status" value="1"/>
</dbReference>
<dbReference type="InterPro" id="IPR016055">
    <property type="entry name" value="A-D-PHexomutase_a/b/a-I/II/III"/>
</dbReference>
<dbReference type="FunFam" id="3.30.310.50:FF:000001">
    <property type="entry name" value="Phosphoglucosamine mutase"/>
    <property type="match status" value="1"/>
</dbReference>
<comment type="cofactor">
    <cofactor evidence="6">
        <name>Mg(2+)</name>
        <dbReference type="ChEBI" id="CHEBI:18420"/>
    </cofactor>
    <text evidence="6">Binds 1 Mg(2+) ion per subunit.</text>
</comment>
<protein>
    <recommendedName>
        <fullName evidence="6 8">Phosphoglucosamine mutase</fullName>
        <ecNumber evidence="6 8">5.4.2.10</ecNumber>
    </recommendedName>
</protein>
<feature type="domain" description="Alpha-D-phosphohexomutase C-terminal" evidence="9">
    <location>
        <begin position="370"/>
        <end position="436"/>
    </location>
</feature>
<evidence type="ECO:0000313" key="14">
    <source>
        <dbReference type="Proteomes" id="UP001278995"/>
    </source>
</evidence>
<dbReference type="InterPro" id="IPR006352">
    <property type="entry name" value="GlmM_bact"/>
</dbReference>
<evidence type="ECO:0000256" key="5">
    <source>
        <dbReference type="ARBA" id="ARBA00023235"/>
    </source>
</evidence>
<comment type="caution">
    <text evidence="13">The sequence shown here is derived from an EMBL/GenBank/DDBJ whole genome shotgun (WGS) entry which is preliminary data.</text>
</comment>
<dbReference type="NCBIfam" id="NF008139">
    <property type="entry name" value="PRK10887.1"/>
    <property type="match status" value="1"/>
</dbReference>
<dbReference type="FunFam" id="3.40.120.10:FF:000003">
    <property type="entry name" value="Phosphoglucosamine mutase"/>
    <property type="match status" value="1"/>
</dbReference>
<dbReference type="InterPro" id="IPR005846">
    <property type="entry name" value="A-D-PHexomutase_a/b/a-III"/>
</dbReference>
<accession>A0AB35UT11</accession>
<feature type="domain" description="Alpha-D-phosphohexomutase alpha/beta/alpha" evidence="12">
    <location>
        <begin position="258"/>
        <end position="361"/>
    </location>
</feature>
<evidence type="ECO:0000256" key="6">
    <source>
        <dbReference type="HAMAP-Rule" id="MF_01554"/>
    </source>
</evidence>
<dbReference type="HAMAP" id="MF_01554_B">
    <property type="entry name" value="GlmM_B"/>
    <property type="match status" value="1"/>
</dbReference>
<feature type="domain" description="Alpha-D-phosphohexomutase alpha/beta/alpha" evidence="11">
    <location>
        <begin position="157"/>
        <end position="254"/>
    </location>
</feature>
<dbReference type="EMBL" id="JAXHPL010000013">
    <property type="protein sequence ID" value="MDY6486364.1"/>
    <property type="molecule type" value="Genomic_DNA"/>
</dbReference>
<dbReference type="GO" id="GO:0000287">
    <property type="term" value="F:magnesium ion binding"/>
    <property type="evidence" value="ECO:0007669"/>
    <property type="project" value="UniProtKB-UniRule"/>
</dbReference>
<organism evidence="13 14">
    <name type="scientific">Acinetobacter faecalis</name>
    <dbReference type="NCBI Taxonomy" id="2665161"/>
    <lineage>
        <taxon>Bacteria</taxon>
        <taxon>Pseudomonadati</taxon>
        <taxon>Pseudomonadota</taxon>
        <taxon>Gammaproteobacteria</taxon>
        <taxon>Moraxellales</taxon>
        <taxon>Moraxellaceae</taxon>
        <taxon>Acinetobacter</taxon>
    </lineage>
</organism>
<evidence type="ECO:0000256" key="4">
    <source>
        <dbReference type="ARBA" id="ARBA00022842"/>
    </source>
</evidence>
<dbReference type="GO" id="GO:0005975">
    <property type="term" value="P:carbohydrate metabolic process"/>
    <property type="evidence" value="ECO:0007669"/>
    <property type="project" value="InterPro"/>
</dbReference>
<comment type="similarity">
    <text evidence="1 6 7">Belongs to the phosphohexose mutase family.</text>
</comment>
<comment type="PTM">
    <text evidence="6">Activated by phosphorylation.</text>
</comment>
<evidence type="ECO:0000259" key="10">
    <source>
        <dbReference type="Pfam" id="PF02878"/>
    </source>
</evidence>
<dbReference type="RefSeq" id="WP_321099352.1">
    <property type="nucleotide sequence ID" value="NZ_JAXHPL010000013.1"/>
</dbReference>
<dbReference type="PRINTS" id="PR00509">
    <property type="entry name" value="PGMPMM"/>
</dbReference>
<name>A0AB35UT11_9GAMM</name>
<evidence type="ECO:0000256" key="8">
    <source>
        <dbReference type="RuleBase" id="RU004327"/>
    </source>
</evidence>
<evidence type="ECO:0000256" key="7">
    <source>
        <dbReference type="RuleBase" id="RU004326"/>
    </source>
</evidence>
<feature type="active site" description="Phosphoserine intermediate" evidence="6">
    <location>
        <position position="102"/>
    </location>
</feature>
<feature type="modified residue" description="Phosphoserine" evidence="6">
    <location>
        <position position="102"/>
    </location>
</feature>
<evidence type="ECO:0000259" key="9">
    <source>
        <dbReference type="Pfam" id="PF00408"/>
    </source>
</evidence>
<dbReference type="Pfam" id="PF00408">
    <property type="entry name" value="PGM_PMM_IV"/>
    <property type="match status" value="1"/>
</dbReference>
<proteinExistence type="inferred from homology"/>
<dbReference type="FunFam" id="3.40.120.10:FF:000001">
    <property type="entry name" value="Phosphoglucosamine mutase"/>
    <property type="match status" value="1"/>
</dbReference>
<dbReference type="InterPro" id="IPR050060">
    <property type="entry name" value="Phosphoglucosamine_mutase"/>
</dbReference>
<evidence type="ECO:0000256" key="3">
    <source>
        <dbReference type="ARBA" id="ARBA00022723"/>
    </source>
</evidence>
<dbReference type="PROSITE" id="PS00710">
    <property type="entry name" value="PGM_PMM"/>
    <property type="match status" value="1"/>
</dbReference>
<evidence type="ECO:0000259" key="12">
    <source>
        <dbReference type="Pfam" id="PF02880"/>
    </source>
</evidence>
<dbReference type="GO" id="GO:0009252">
    <property type="term" value="P:peptidoglycan biosynthetic process"/>
    <property type="evidence" value="ECO:0007669"/>
    <property type="project" value="TreeGrafter"/>
</dbReference>
<dbReference type="InterPro" id="IPR005843">
    <property type="entry name" value="A-D-PHexomutase_C"/>
</dbReference>
<evidence type="ECO:0000313" key="13">
    <source>
        <dbReference type="EMBL" id="MDY6486364.1"/>
    </source>
</evidence>
<dbReference type="GO" id="GO:0008966">
    <property type="term" value="F:phosphoglucosamine mutase activity"/>
    <property type="evidence" value="ECO:0007669"/>
    <property type="project" value="UniProtKB-UniRule"/>
</dbReference>
<dbReference type="NCBIfam" id="TIGR01455">
    <property type="entry name" value="glmM"/>
    <property type="match status" value="1"/>
</dbReference>
<dbReference type="Pfam" id="PF02880">
    <property type="entry name" value="PGM_PMM_III"/>
    <property type="match status" value="1"/>
</dbReference>
<keyword evidence="5 6" id="KW-0413">Isomerase</keyword>
<keyword evidence="2 6" id="KW-0597">Phosphoprotein</keyword>
<feature type="binding site" description="via phosphate group" evidence="6">
    <location>
        <position position="102"/>
    </location>
    <ligand>
        <name>Mg(2+)</name>
        <dbReference type="ChEBI" id="CHEBI:18420"/>
    </ligand>
</feature>
<dbReference type="Pfam" id="PF02878">
    <property type="entry name" value="PGM_PMM_I"/>
    <property type="match status" value="1"/>
</dbReference>
<comment type="catalytic activity">
    <reaction evidence="6 8">
        <text>alpha-D-glucosamine 1-phosphate = D-glucosamine 6-phosphate</text>
        <dbReference type="Rhea" id="RHEA:23424"/>
        <dbReference type="ChEBI" id="CHEBI:58516"/>
        <dbReference type="ChEBI" id="CHEBI:58725"/>
        <dbReference type="EC" id="5.4.2.10"/>
    </reaction>
</comment>
<keyword evidence="3 6" id="KW-0479">Metal-binding</keyword>
<dbReference type="InterPro" id="IPR036900">
    <property type="entry name" value="A-D-PHexomutase_C_sf"/>
</dbReference>
<dbReference type="InterPro" id="IPR005845">
    <property type="entry name" value="A-D-PHexomutase_a/b/a-II"/>
</dbReference>
<dbReference type="Gene3D" id="3.40.120.10">
    <property type="entry name" value="Alpha-D-Glucose-1,6-Bisphosphate, subunit A, domain 3"/>
    <property type="match status" value="3"/>
</dbReference>
<dbReference type="AlphaFoldDB" id="A0AB35UT11"/>
<dbReference type="InterPro" id="IPR016066">
    <property type="entry name" value="A-D-PHexomutase_CS"/>
</dbReference>
<feature type="binding site" evidence="6">
    <location>
        <position position="243"/>
    </location>
    <ligand>
        <name>Mg(2+)</name>
        <dbReference type="ChEBI" id="CHEBI:18420"/>
    </ligand>
</feature>
<keyword evidence="4 6" id="KW-0460">Magnesium</keyword>
<gene>
    <name evidence="6 13" type="primary">glmM</name>
    <name evidence="13" type="ORF">SKM51_03960</name>
</gene>
<feature type="domain" description="Alpha-D-phosphohexomutase alpha/beta/alpha" evidence="10">
    <location>
        <begin position="2"/>
        <end position="136"/>
    </location>
</feature>
<evidence type="ECO:0000256" key="1">
    <source>
        <dbReference type="ARBA" id="ARBA00010231"/>
    </source>
</evidence>
<comment type="function">
    <text evidence="6 8">Catalyzes the conversion of glucosamine-6-phosphate to glucosamine-1-phosphate.</text>
</comment>
<dbReference type="PANTHER" id="PTHR42946">
    <property type="entry name" value="PHOSPHOHEXOSE MUTASE"/>
    <property type="match status" value="1"/>
</dbReference>
<dbReference type="SUPFAM" id="SSF53738">
    <property type="entry name" value="Phosphoglucomutase, first 3 domains"/>
    <property type="match status" value="3"/>
</dbReference>
<reference evidence="13 14" key="1">
    <citation type="submission" date="2023-11" db="EMBL/GenBank/DDBJ databases">
        <title>The common occurrence of Acinetobacte faecalis in cattle feces and its emended description.</title>
        <authorList>
            <person name="Kyselkova M."/>
            <person name="Xanthopoulou K."/>
            <person name="Shestivska V."/>
            <person name="Spanelova P."/>
            <person name="Maixnerova M."/>
            <person name="Higgins P.G."/>
            <person name="Nemec A."/>
        </authorList>
    </citation>
    <scope>NUCLEOTIDE SEQUENCE [LARGE SCALE GENOMIC DNA]</scope>
    <source>
        <strain evidence="13 14">ANC 7483</strain>
    </source>
</reference>
<dbReference type="CDD" id="cd05802">
    <property type="entry name" value="GlmM"/>
    <property type="match status" value="1"/>
</dbReference>
<evidence type="ECO:0000259" key="11">
    <source>
        <dbReference type="Pfam" id="PF02879"/>
    </source>
</evidence>
<dbReference type="GO" id="GO:0006048">
    <property type="term" value="P:UDP-N-acetylglucosamine biosynthetic process"/>
    <property type="evidence" value="ECO:0007669"/>
    <property type="project" value="TreeGrafter"/>
</dbReference>
<dbReference type="Pfam" id="PF02879">
    <property type="entry name" value="PGM_PMM_II"/>
    <property type="match status" value="1"/>
</dbReference>
<dbReference type="GO" id="GO:0004615">
    <property type="term" value="F:phosphomannomutase activity"/>
    <property type="evidence" value="ECO:0007669"/>
    <property type="project" value="TreeGrafter"/>
</dbReference>
<dbReference type="SUPFAM" id="SSF55957">
    <property type="entry name" value="Phosphoglucomutase, C-terminal domain"/>
    <property type="match status" value="1"/>
</dbReference>
<feature type="binding site" evidence="6">
    <location>
        <position position="245"/>
    </location>
    <ligand>
        <name>Mg(2+)</name>
        <dbReference type="ChEBI" id="CHEBI:18420"/>
    </ligand>
</feature>
<dbReference type="InterPro" id="IPR005844">
    <property type="entry name" value="A-D-PHexomutase_a/b/a-I"/>
</dbReference>
<dbReference type="GO" id="GO:0005829">
    <property type="term" value="C:cytosol"/>
    <property type="evidence" value="ECO:0007669"/>
    <property type="project" value="TreeGrafter"/>
</dbReference>
<dbReference type="Proteomes" id="UP001278995">
    <property type="component" value="Unassembled WGS sequence"/>
</dbReference>
<dbReference type="InterPro" id="IPR005841">
    <property type="entry name" value="Alpha-D-phosphohexomutase_SF"/>
</dbReference>
<dbReference type="PANTHER" id="PTHR42946:SF1">
    <property type="entry name" value="PHOSPHOGLUCOMUTASE (ALPHA-D-GLUCOSE-1,6-BISPHOSPHATE-DEPENDENT)"/>
    <property type="match status" value="1"/>
</dbReference>
<evidence type="ECO:0000256" key="2">
    <source>
        <dbReference type="ARBA" id="ARBA00022553"/>
    </source>
</evidence>